<evidence type="ECO:0000313" key="2">
    <source>
        <dbReference type="Proteomes" id="UP000228930"/>
    </source>
</evidence>
<keyword evidence="2" id="KW-1185">Reference proteome</keyword>
<dbReference type="EMBL" id="LFJC01000003">
    <property type="protein sequence ID" value="PIT00519.1"/>
    <property type="molecule type" value="Genomic_DNA"/>
</dbReference>
<comment type="caution">
    <text evidence="1">The sequence shown here is derived from an EMBL/GenBank/DDBJ whole genome shotgun (WGS) entry which is preliminary data.</text>
</comment>
<dbReference type="RefSeq" id="WP_100175739.1">
    <property type="nucleotide sequence ID" value="NZ_LFJC01000003.1"/>
</dbReference>
<sequence>MMNNGLSHGSATIYQFPVGGRAALAGRRYGETRLPADHGSLPANVSICSESWYHQDAVDEAKPKWDR</sequence>
<accession>A0A2M6U7G2</accession>
<gene>
    <name evidence="1" type="ORF">TSA1_06905</name>
</gene>
<dbReference type="Proteomes" id="UP000228930">
    <property type="component" value="Unassembled WGS sequence"/>
</dbReference>
<reference evidence="1 2" key="1">
    <citation type="submission" date="2015-06" db="EMBL/GenBank/DDBJ databases">
        <title>Comparative genome analysis of nirS-carrying Bradyrhizobium sp. strains.</title>
        <authorList>
            <person name="Ishii S."/>
            <person name="Jang J."/>
            <person name="Nishizawa T."/>
            <person name="Senoo K."/>
        </authorList>
    </citation>
    <scope>NUCLEOTIDE SEQUENCE [LARGE SCALE GENOMIC DNA]</scope>
    <source>
        <strain evidence="1 2">TSA1</strain>
    </source>
</reference>
<protein>
    <submittedName>
        <fullName evidence="1">Glutamine synthetase</fullName>
    </submittedName>
</protein>
<dbReference type="Pfam" id="PF10931">
    <property type="entry name" value="DUF2735"/>
    <property type="match status" value="1"/>
</dbReference>
<proteinExistence type="predicted"/>
<organism evidence="1 2">
    <name type="scientific">Bradyrhizobium nitroreducens</name>
    <dbReference type="NCBI Taxonomy" id="709803"/>
    <lineage>
        <taxon>Bacteria</taxon>
        <taxon>Pseudomonadati</taxon>
        <taxon>Pseudomonadota</taxon>
        <taxon>Alphaproteobacteria</taxon>
        <taxon>Hyphomicrobiales</taxon>
        <taxon>Nitrobacteraceae</taxon>
        <taxon>Bradyrhizobium</taxon>
    </lineage>
</organism>
<dbReference type="AlphaFoldDB" id="A0A2M6U7G2"/>
<evidence type="ECO:0000313" key="1">
    <source>
        <dbReference type="EMBL" id="PIT00519.1"/>
    </source>
</evidence>
<dbReference type="InterPro" id="IPR021232">
    <property type="entry name" value="DUF2735"/>
</dbReference>
<name>A0A2M6U7G2_9BRAD</name>